<dbReference type="Gene3D" id="1.10.10.470">
    <property type="entry name" value="Maltooligosyl trehalose synthase, domain 4"/>
    <property type="match status" value="1"/>
</dbReference>
<dbReference type="GO" id="GO:0005992">
    <property type="term" value="P:trehalose biosynthetic process"/>
    <property type="evidence" value="ECO:0007669"/>
    <property type="project" value="TreeGrafter"/>
</dbReference>
<dbReference type="NCBIfam" id="TIGR02401">
    <property type="entry name" value="trehalose_TreY"/>
    <property type="match status" value="1"/>
</dbReference>
<dbReference type="SUPFAM" id="SSF51445">
    <property type="entry name" value="(Trans)glycosidases"/>
    <property type="match status" value="1"/>
</dbReference>
<dbReference type="AlphaFoldDB" id="A0AAE4ZAI2"/>
<dbReference type="Gene3D" id="3.20.20.80">
    <property type="entry name" value="Glycosidases"/>
    <property type="match status" value="3"/>
</dbReference>
<dbReference type="Pfam" id="PF00128">
    <property type="entry name" value="Alpha-amylase"/>
    <property type="match status" value="1"/>
</dbReference>
<dbReference type="Proteomes" id="UP000702544">
    <property type="component" value="Unassembled WGS sequence"/>
</dbReference>
<proteinExistence type="predicted"/>
<dbReference type="GO" id="GO:0047470">
    <property type="term" value="F:(1,4)-alpha-D-glucan 1-alpha-D-glucosylmutase activity"/>
    <property type="evidence" value="ECO:0007669"/>
    <property type="project" value="TreeGrafter"/>
</dbReference>
<protein>
    <submittedName>
        <fullName evidence="2">Malto-oligosyltrehalose synthase</fullName>
    </submittedName>
</protein>
<dbReference type="InterPro" id="IPR006047">
    <property type="entry name" value="GH13_cat_dom"/>
</dbReference>
<gene>
    <name evidence="2" type="primary">treY</name>
    <name evidence="2" type="ORF">GWO12_16150</name>
</gene>
<dbReference type="InterPro" id="IPR013797">
    <property type="entry name" value="Maltooligo_trehalose_synth_4"/>
</dbReference>
<organism evidence="2 3">
    <name type="scientific">Candidatus Kutchimonas denitrificans</name>
    <dbReference type="NCBI Taxonomy" id="3056748"/>
    <lineage>
        <taxon>Bacteria</taxon>
        <taxon>Pseudomonadati</taxon>
        <taxon>Gemmatimonadota</taxon>
        <taxon>Gemmatimonadia</taxon>
        <taxon>Candidatus Palauibacterales</taxon>
        <taxon>Candidatus Palauibacteraceae</taxon>
        <taxon>Candidatus Kutchimonas</taxon>
    </lineage>
</organism>
<dbReference type="EMBL" id="JAACAK010000137">
    <property type="protein sequence ID" value="NIR76613.1"/>
    <property type="molecule type" value="Genomic_DNA"/>
</dbReference>
<reference evidence="2 3" key="1">
    <citation type="submission" date="2020-01" db="EMBL/GenBank/DDBJ databases">
        <title>Genomes assembled from Gulf of Kutch pelagic sediment metagenomes.</title>
        <authorList>
            <person name="Chandrashekar M."/>
            <person name="Mahajan M.S."/>
            <person name="Dave K.J."/>
            <person name="Vatsa P."/>
            <person name="Nathani N.M."/>
        </authorList>
    </citation>
    <scope>NUCLEOTIDE SEQUENCE [LARGE SCALE GENOMIC DNA]</scope>
    <source>
        <strain evidence="2">KS3-K002</strain>
    </source>
</reference>
<evidence type="ECO:0000313" key="3">
    <source>
        <dbReference type="Proteomes" id="UP000702544"/>
    </source>
</evidence>
<dbReference type="InterPro" id="IPR012767">
    <property type="entry name" value="Trehalose_TreY"/>
</dbReference>
<comment type="caution">
    <text evidence="2">The sequence shown here is derived from an EMBL/GenBank/DDBJ whole genome shotgun (WGS) entry which is preliminary data.</text>
</comment>
<feature type="domain" description="Glycosyl hydrolase family 13 catalytic" evidence="1">
    <location>
        <begin position="7"/>
        <end position="798"/>
    </location>
</feature>
<evidence type="ECO:0000259" key="1">
    <source>
        <dbReference type="SMART" id="SM00642"/>
    </source>
</evidence>
<dbReference type="SMART" id="SM00642">
    <property type="entry name" value="Aamy"/>
    <property type="match status" value="1"/>
</dbReference>
<dbReference type="PANTHER" id="PTHR10357">
    <property type="entry name" value="ALPHA-AMYLASE FAMILY MEMBER"/>
    <property type="match status" value="1"/>
</dbReference>
<name>A0AAE4ZAI2_9BACT</name>
<dbReference type="CDD" id="cd11336">
    <property type="entry name" value="AmyAc_MTSase"/>
    <property type="match status" value="1"/>
</dbReference>
<sequence length="952" mass="106138">MARVRATYRIQLNSGFGLGRVRELVPYLEQLGVSHIYLSPILRARAGSAHGYDVVDPNALNPELGTEAELQELAATLEAASMGAVLDIVPNHMATGAENAYWMDVLKHGRCSRYADWFDIDWGPPRARRPYRIFLPVLGDRLARVLQRGELELAYRDGEFRLEYYDQIFPIDPATVPAVLDAGGSAPATLEEIVSALRSLPPRHGPAARDGAEREAWASAALAELAAHVAASAAAADHIESAIAAFDLEVPGGAKRLRRLLAAQAYRLAYWRRAAREINYRRFFTISHLVALRMEHPAVFRTTHERVLGWVEAGTIDGLRIDHVDGLLDPGEYLERLRAAVTERRGATGDWETPIFVEKILARDERLPDEWPVAGTTGYAFLNEVEDLFIDPAGAERIEASYRTFARREIDFRAVARRGKRLVLDRALGAEVQRLTRHLHEIVSGADGPARRALAEAIIEAMVCLSVYRTYMNPRRPDHRPSDRARLVRALESAGQRGRAPVAALDALRRALLLQEPAGQPESERARRLAFTQRFQQTCGAVAAKGVEDTAFYVHVPLLSRNEVGGEPDADLGDAVGTLHEANRRRAMHWPAAMLGASTHDTKRSADVRARIDVLSEVADEWSDRVRCWHRWNRDHRGQSGQRAVPDRNTEYHYYQTLVGVWPLGGVGADVNVEPVAGSDLFRQRLESYMEKAVREAKQHSNWIEPNVEFEDALRRFVRLTLSPETSGRFLADLEGFVQRVARPGLWNSLARTAVQLTAPGTPDCYQGDELWNFSLVDPDNRRPVDFERRRQALTGLAEAWSTGTEPDRRELARRLAEHPEDGRIKMFVIWRALQTRRSEPDLFGGGDYEPIYATGPAADHVFAFARRHRDRRALTVVPRRVASLVGDGATAPTGPGIWRETELKLPVSLSGVTWKHAFTDATVSTLAAPSPHLPLADVFSELPAAILLAAE</sequence>
<dbReference type="PANTHER" id="PTHR10357:SF216">
    <property type="entry name" value="MALTOOLIGOSYL TREHALOSE SYNTHASE-RELATED"/>
    <property type="match status" value="1"/>
</dbReference>
<evidence type="ECO:0000313" key="2">
    <source>
        <dbReference type="EMBL" id="NIR76613.1"/>
    </source>
</evidence>
<dbReference type="InterPro" id="IPR017853">
    <property type="entry name" value="GH"/>
</dbReference>
<accession>A0AAE4ZAI2</accession>
<dbReference type="GO" id="GO:0030980">
    <property type="term" value="P:alpha-glucan catabolic process"/>
    <property type="evidence" value="ECO:0007669"/>
    <property type="project" value="TreeGrafter"/>
</dbReference>